<dbReference type="Proteomes" id="UP000178892">
    <property type="component" value="Unassembled WGS sequence"/>
</dbReference>
<protein>
    <submittedName>
        <fullName evidence="1">Uncharacterized protein</fullName>
    </submittedName>
</protein>
<accession>A0A1F5NTX6</accession>
<name>A0A1F5NTX6_9BACT</name>
<organism evidence="1 2">
    <name type="scientific">Candidatus Doudnabacteria bacterium RIFCSPHIGHO2_01_FULL_46_24</name>
    <dbReference type="NCBI Taxonomy" id="1817825"/>
    <lineage>
        <taxon>Bacteria</taxon>
        <taxon>Candidatus Doudnaibacteriota</taxon>
    </lineage>
</organism>
<reference evidence="1 2" key="1">
    <citation type="journal article" date="2016" name="Nat. Commun.">
        <title>Thousands of microbial genomes shed light on interconnected biogeochemical processes in an aquifer system.</title>
        <authorList>
            <person name="Anantharaman K."/>
            <person name="Brown C.T."/>
            <person name="Hug L.A."/>
            <person name="Sharon I."/>
            <person name="Castelle C.J."/>
            <person name="Probst A.J."/>
            <person name="Thomas B.C."/>
            <person name="Singh A."/>
            <person name="Wilkins M.J."/>
            <person name="Karaoz U."/>
            <person name="Brodie E.L."/>
            <person name="Williams K.H."/>
            <person name="Hubbard S.S."/>
            <person name="Banfield J.F."/>
        </authorList>
    </citation>
    <scope>NUCLEOTIDE SEQUENCE [LARGE SCALE GENOMIC DNA]</scope>
</reference>
<sequence>MAKRQGIAFSVQLMEIGQIKNLILAYRRPIKPAPATVPITTAVLPARLVAAIPKEVRMTPATASATKHGKDKYTKLGLQQLWKFAATLDNAALSCQASAKAILGKVHETGYKDATLGGLAQAIRKARQAAGVVTAKPAKKTTRKSVRQRKRVLKQEAAQKDSAVFLAENIELIATATLEVLEENKRLRAENRRLDGLLRKWRKAVGKLKLD</sequence>
<dbReference type="AlphaFoldDB" id="A0A1F5NTX6"/>
<gene>
    <name evidence="1" type="ORF">A2720_01100</name>
</gene>
<comment type="caution">
    <text evidence="1">The sequence shown here is derived from an EMBL/GenBank/DDBJ whole genome shotgun (WGS) entry which is preliminary data.</text>
</comment>
<evidence type="ECO:0000313" key="1">
    <source>
        <dbReference type="EMBL" id="OGE81121.1"/>
    </source>
</evidence>
<dbReference type="EMBL" id="MFEL01000010">
    <property type="protein sequence ID" value="OGE81121.1"/>
    <property type="molecule type" value="Genomic_DNA"/>
</dbReference>
<proteinExistence type="predicted"/>
<evidence type="ECO:0000313" key="2">
    <source>
        <dbReference type="Proteomes" id="UP000178892"/>
    </source>
</evidence>